<dbReference type="AlphaFoldDB" id="A0A8J6B6P8"/>
<accession>A0A8J6B6P8</accession>
<protein>
    <submittedName>
        <fullName evidence="1">Uncharacterized protein</fullName>
    </submittedName>
</protein>
<gene>
    <name evidence="1" type="ORF">GDO78_020403</name>
</gene>
<evidence type="ECO:0000313" key="1">
    <source>
        <dbReference type="EMBL" id="KAG9464144.1"/>
    </source>
</evidence>
<name>A0A8J6B6P8_ELECQ</name>
<dbReference type="Proteomes" id="UP000770717">
    <property type="component" value="Unassembled WGS sequence"/>
</dbReference>
<comment type="caution">
    <text evidence="1">The sequence shown here is derived from an EMBL/GenBank/DDBJ whole genome shotgun (WGS) entry which is preliminary data.</text>
</comment>
<keyword evidence="2" id="KW-1185">Reference proteome</keyword>
<organism evidence="1 2">
    <name type="scientific">Eleutherodactylus coqui</name>
    <name type="common">Puerto Rican coqui</name>
    <dbReference type="NCBI Taxonomy" id="57060"/>
    <lineage>
        <taxon>Eukaryota</taxon>
        <taxon>Metazoa</taxon>
        <taxon>Chordata</taxon>
        <taxon>Craniata</taxon>
        <taxon>Vertebrata</taxon>
        <taxon>Euteleostomi</taxon>
        <taxon>Amphibia</taxon>
        <taxon>Batrachia</taxon>
        <taxon>Anura</taxon>
        <taxon>Neobatrachia</taxon>
        <taxon>Hyloidea</taxon>
        <taxon>Eleutherodactylidae</taxon>
        <taxon>Eleutherodactylinae</taxon>
        <taxon>Eleutherodactylus</taxon>
        <taxon>Eleutherodactylus</taxon>
    </lineage>
</organism>
<dbReference type="EMBL" id="WNTK01005004">
    <property type="protein sequence ID" value="KAG9464144.1"/>
    <property type="molecule type" value="Genomic_DNA"/>
</dbReference>
<sequence length="88" mass="9884">MIFSVSFDVIDPVTYSLYHCMNEHLQYLLYSPHTDGGGYYVSMCVLPAVGDHWYGCAVIELHVQACSVNSVESAPRQDKHNNLRGYVA</sequence>
<reference evidence="1" key="1">
    <citation type="thesis" date="2020" institute="ProQuest LLC" country="789 East Eisenhower Parkway, Ann Arbor, MI, USA">
        <title>Comparative Genomics and Chromosome Evolution.</title>
        <authorList>
            <person name="Mudd A.B."/>
        </authorList>
    </citation>
    <scope>NUCLEOTIDE SEQUENCE</scope>
    <source>
        <strain evidence="1">HN-11 Male</strain>
        <tissue evidence="1">Kidney and liver</tissue>
    </source>
</reference>
<evidence type="ECO:0000313" key="2">
    <source>
        <dbReference type="Proteomes" id="UP000770717"/>
    </source>
</evidence>
<proteinExistence type="predicted"/>